<feature type="domain" description="Transposase InsH N-terminal" evidence="1">
    <location>
        <begin position="16"/>
        <end position="111"/>
    </location>
</feature>
<dbReference type="InterPro" id="IPR008490">
    <property type="entry name" value="Transposase_InsH_N"/>
</dbReference>
<organism evidence="3">
    <name type="scientific">Variovorax paradoxus</name>
    <dbReference type="NCBI Taxonomy" id="34073"/>
    <lineage>
        <taxon>Bacteria</taxon>
        <taxon>Pseudomonadati</taxon>
        <taxon>Pseudomonadota</taxon>
        <taxon>Betaproteobacteria</taxon>
        <taxon>Burkholderiales</taxon>
        <taxon>Comamonadaceae</taxon>
        <taxon>Variovorax</taxon>
    </lineage>
</organism>
<evidence type="ECO:0000313" key="3">
    <source>
        <dbReference type="EMBL" id="CAA2109042.1"/>
    </source>
</evidence>
<evidence type="ECO:0000259" key="2">
    <source>
        <dbReference type="Pfam" id="PF13751"/>
    </source>
</evidence>
<sequence length="471" mass="53627">MMGRSIVQDQLFYAFNLEDHVPRDHLLRGVDRFLDLGDLRQHLTPFYSHTGRPSIDPELMIRMLVIGYCLGIRSERRLCEEVHLNLAYRWFCRLGLEDGVPDHSTFSKNRHGRFRQSDALRFVFEAVLRRCMTEGLVQGEGFAVDASIIKADANRARNVPASDLAQWRQGPQCNRAVREYLDALDAENPMPEDAPEEVRETAAASRNVSPTDPAAQWTAAPGGPAFYAYSTNYLIDLSAGIIMDVEATPAHRTPEVDSTRTMIDRVEQRFDIKPRRLVGDTAYGTAPLLGWMVESKQIEPHVPVWDKTVRKDGSLSIGEFQWQPERDEYVCPEGRALRNDRRQFTTPRTRITKADTVIYRASQADCIACGMKDRCCPSTPFRKIARSIHEGAREMARSIAQTPQYSQSRRERKKVEMLFAHLKRIMKLDRLRLRGLSGAQDEFLMAATAQNLRRMAKWLIPSEASAAMKTA</sequence>
<dbReference type="AlphaFoldDB" id="A0A679JIM6"/>
<dbReference type="Pfam" id="PF05598">
    <property type="entry name" value="DUF772"/>
    <property type="match status" value="1"/>
</dbReference>
<dbReference type="Pfam" id="PF13751">
    <property type="entry name" value="DDE_Tnp_1_6"/>
    <property type="match status" value="1"/>
</dbReference>
<dbReference type="EMBL" id="LR743508">
    <property type="protein sequence ID" value="CAA2109042.1"/>
    <property type="molecule type" value="Genomic_DNA"/>
</dbReference>
<accession>A0A679JIM6</accession>
<evidence type="ECO:0008006" key="4">
    <source>
        <dbReference type="Google" id="ProtNLM"/>
    </source>
</evidence>
<dbReference type="InterPro" id="IPR047629">
    <property type="entry name" value="IS1182_transpos"/>
</dbReference>
<evidence type="ECO:0000259" key="1">
    <source>
        <dbReference type="Pfam" id="PF05598"/>
    </source>
</evidence>
<feature type="domain" description="Transposase DDE" evidence="2">
    <location>
        <begin position="330"/>
        <end position="456"/>
    </location>
</feature>
<reference evidence="3" key="1">
    <citation type="submission" date="2019-12" db="EMBL/GenBank/DDBJ databases">
        <authorList>
            <person name="Cremers G."/>
        </authorList>
    </citation>
    <scope>NUCLEOTIDE SEQUENCE</scope>
    <source>
        <strain evidence="3">Vvax</strain>
    </source>
</reference>
<proteinExistence type="predicted"/>
<dbReference type="InterPro" id="IPR025668">
    <property type="entry name" value="Tnp_DDE_dom"/>
</dbReference>
<dbReference type="PANTHER" id="PTHR33408:SF4">
    <property type="entry name" value="TRANSPOSASE DDE DOMAIN-CONTAINING PROTEIN"/>
    <property type="match status" value="1"/>
</dbReference>
<name>A0A679JIM6_VARPD</name>
<dbReference type="PANTHER" id="PTHR33408">
    <property type="entry name" value="TRANSPOSASE"/>
    <property type="match status" value="1"/>
</dbReference>
<gene>
    <name evidence="3" type="ORF">VVAX_05312</name>
</gene>
<dbReference type="RefSeq" id="WP_339092990.1">
    <property type="nucleotide sequence ID" value="NZ_LR743508.1"/>
</dbReference>
<protein>
    <recommendedName>
        <fullName evidence="4">Transposase</fullName>
    </recommendedName>
</protein>
<dbReference type="NCBIfam" id="NF033551">
    <property type="entry name" value="transpos_IS1182"/>
    <property type="match status" value="1"/>
</dbReference>